<dbReference type="AlphaFoldDB" id="A0A9J6GJ65"/>
<dbReference type="EMBL" id="JABSTR010000007">
    <property type="protein sequence ID" value="KAH9375202.1"/>
    <property type="molecule type" value="Genomic_DNA"/>
</dbReference>
<dbReference type="Gene3D" id="3.30.70.270">
    <property type="match status" value="1"/>
</dbReference>
<keyword evidence="2" id="KW-1185">Reference proteome</keyword>
<dbReference type="Proteomes" id="UP000821853">
    <property type="component" value="Chromosome 5"/>
</dbReference>
<name>A0A9J6GJ65_HAELO</name>
<proteinExistence type="predicted"/>
<accession>A0A9J6GJ65</accession>
<reference evidence="1 2" key="1">
    <citation type="journal article" date="2020" name="Cell">
        <title>Large-Scale Comparative Analyses of Tick Genomes Elucidate Their Genetic Diversity and Vector Capacities.</title>
        <authorList>
            <consortium name="Tick Genome and Microbiome Consortium (TIGMIC)"/>
            <person name="Jia N."/>
            <person name="Wang J."/>
            <person name="Shi W."/>
            <person name="Du L."/>
            <person name="Sun Y."/>
            <person name="Zhan W."/>
            <person name="Jiang J.F."/>
            <person name="Wang Q."/>
            <person name="Zhang B."/>
            <person name="Ji P."/>
            <person name="Bell-Sakyi L."/>
            <person name="Cui X.M."/>
            <person name="Yuan T.T."/>
            <person name="Jiang B.G."/>
            <person name="Yang W.F."/>
            <person name="Lam T.T."/>
            <person name="Chang Q.C."/>
            <person name="Ding S.J."/>
            <person name="Wang X.J."/>
            <person name="Zhu J.G."/>
            <person name="Ruan X.D."/>
            <person name="Zhao L."/>
            <person name="Wei J.T."/>
            <person name="Ye R.Z."/>
            <person name="Que T.C."/>
            <person name="Du C.H."/>
            <person name="Zhou Y.H."/>
            <person name="Cheng J.X."/>
            <person name="Dai P.F."/>
            <person name="Guo W.B."/>
            <person name="Han X.H."/>
            <person name="Huang E.J."/>
            <person name="Li L.F."/>
            <person name="Wei W."/>
            <person name="Gao Y.C."/>
            <person name="Liu J.Z."/>
            <person name="Shao H.Z."/>
            <person name="Wang X."/>
            <person name="Wang C.C."/>
            <person name="Yang T.C."/>
            <person name="Huo Q.B."/>
            <person name="Li W."/>
            <person name="Chen H.Y."/>
            <person name="Chen S.E."/>
            <person name="Zhou L.G."/>
            <person name="Ni X.B."/>
            <person name="Tian J.H."/>
            <person name="Sheng Y."/>
            <person name="Liu T."/>
            <person name="Pan Y.S."/>
            <person name="Xia L.Y."/>
            <person name="Li J."/>
            <person name="Zhao F."/>
            <person name="Cao W.C."/>
        </authorList>
    </citation>
    <scope>NUCLEOTIDE SEQUENCE [LARGE SCALE GENOMIC DNA]</scope>
    <source>
        <strain evidence="1">HaeL-2018</strain>
    </source>
</reference>
<evidence type="ECO:0008006" key="3">
    <source>
        <dbReference type="Google" id="ProtNLM"/>
    </source>
</evidence>
<evidence type="ECO:0000313" key="2">
    <source>
        <dbReference type="Proteomes" id="UP000821853"/>
    </source>
</evidence>
<protein>
    <recommendedName>
        <fullName evidence="3">Reverse transcriptase</fullName>
    </recommendedName>
</protein>
<dbReference type="SUPFAM" id="SSF56672">
    <property type="entry name" value="DNA/RNA polymerases"/>
    <property type="match status" value="1"/>
</dbReference>
<dbReference type="InterPro" id="IPR043128">
    <property type="entry name" value="Rev_trsase/Diguanyl_cyclase"/>
</dbReference>
<dbReference type="VEuPathDB" id="VectorBase:HLOH_065540"/>
<sequence>MKRVPFGATSSPFLLSATIQYHLSKAPEEDKKTAVLKTSFYFDDFLGAAHSKDSVLRIYEQANRIMLKAGMTLKKCRQIPLLCKII</sequence>
<organism evidence="1 2">
    <name type="scientific">Haemaphysalis longicornis</name>
    <name type="common">Bush tick</name>
    <dbReference type="NCBI Taxonomy" id="44386"/>
    <lineage>
        <taxon>Eukaryota</taxon>
        <taxon>Metazoa</taxon>
        <taxon>Ecdysozoa</taxon>
        <taxon>Arthropoda</taxon>
        <taxon>Chelicerata</taxon>
        <taxon>Arachnida</taxon>
        <taxon>Acari</taxon>
        <taxon>Parasitiformes</taxon>
        <taxon>Ixodida</taxon>
        <taxon>Ixodoidea</taxon>
        <taxon>Ixodidae</taxon>
        <taxon>Haemaphysalinae</taxon>
        <taxon>Haemaphysalis</taxon>
    </lineage>
</organism>
<dbReference type="GO" id="GO:0071897">
    <property type="term" value="P:DNA biosynthetic process"/>
    <property type="evidence" value="ECO:0007669"/>
    <property type="project" value="UniProtKB-ARBA"/>
</dbReference>
<comment type="caution">
    <text evidence="1">The sequence shown here is derived from an EMBL/GenBank/DDBJ whole genome shotgun (WGS) entry which is preliminary data.</text>
</comment>
<gene>
    <name evidence="1" type="ORF">HPB48_005456</name>
</gene>
<evidence type="ECO:0000313" key="1">
    <source>
        <dbReference type="EMBL" id="KAH9375202.1"/>
    </source>
</evidence>
<dbReference type="OrthoDB" id="6432134at2759"/>
<dbReference type="InterPro" id="IPR043502">
    <property type="entry name" value="DNA/RNA_pol_sf"/>
</dbReference>